<gene>
    <name evidence="8" type="ORF">QVD17_06064</name>
</gene>
<dbReference type="GO" id="GO:0030154">
    <property type="term" value="P:cell differentiation"/>
    <property type="evidence" value="ECO:0007669"/>
    <property type="project" value="UniProtKB-KW"/>
</dbReference>
<evidence type="ECO:0000256" key="6">
    <source>
        <dbReference type="SAM" id="Coils"/>
    </source>
</evidence>
<dbReference type="PANTHER" id="PTHR31791">
    <property type="entry name" value="FRIGIDA-LIKE PROTEIN 3-RELATED"/>
    <property type="match status" value="1"/>
</dbReference>
<evidence type="ECO:0000256" key="1">
    <source>
        <dbReference type="ARBA" id="ARBA00008956"/>
    </source>
</evidence>
<dbReference type="AlphaFoldDB" id="A0AAD8PBK2"/>
<name>A0AAD8PBK2_TARER</name>
<evidence type="ECO:0000256" key="5">
    <source>
        <dbReference type="RuleBase" id="RU364012"/>
    </source>
</evidence>
<comment type="similarity">
    <text evidence="1 5">Belongs to the Frigida family.</text>
</comment>
<protein>
    <recommendedName>
        <fullName evidence="5">FRIGIDA-like protein</fullName>
    </recommendedName>
</protein>
<evidence type="ECO:0000256" key="4">
    <source>
        <dbReference type="ARBA" id="ARBA00023089"/>
    </source>
</evidence>
<organism evidence="8 9">
    <name type="scientific">Tagetes erecta</name>
    <name type="common">African marigold</name>
    <dbReference type="NCBI Taxonomy" id="13708"/>
    <lineage>
        <taxon>Eukaryota</taxon>
        <taxon>Viridiplantae</taxon>
        <taxon>Streptophyta</taxon>
        <taxon>Embryophyta</taxon>
        <taxon>Tracheophyta</taxon>
        <taxon>Spermatophyta</taxon>
        <taxon>Magnoliopsida</taxon>
        <taxon>eudicotyledons</taxon>
        <taxon>Gunneridae</taxon>
        <taxon>Pentapetalae</taxon>
        <taxon>asterids</taxon>
        <taxon>campanulids</taxon>
        <taxon>Asterales</taxon>
        <taxon>Asteraceae</taxon>
        <taxon>Asteroideae</taxon>
        <taxon>Heliantheae alliance</taxon>
        <taxon>Tageteae</taxon>
        <taxon>Tagetes</taxon>
    </lineage>
</organism>
<keyword evidence="2 5" id="KW-0217">Developmental protein</keyword>
<dbReference type="PANTHER" id="PTHR31791:SF47">
    <property type="entry name" value="INACTIVE FRIGIDA-LIKE PROTEIN 2"/>
    <property type="match status" value="1"/>
</dbReference>
<evidence type="ECO:0000256" key="3">
    <source>
        <dbReference type="ARBA" id="ARBA00022782"/>
    </source>
</evidence>
<feature type="compositionally biased region" description="Basic residues" evidence="7">
    <location>
        <begin position="369"/>
        <end position="378"/>
    </location>
</feature>
<evidence type="ECO:0000313" key="9">
    <source>
        <dbReference type="Proteomes" id="UP001229421"/>
    </source>
</evidence>
<sequence length="471" mass="53132">MATMADISAAINQIEINKQNLQQSFIHLQSQTPSSFNLPLNWTDLDSYFTTLLTSLRSKFNLLQSFSPHSNATTVPARPELKSLCENSDSLGLVQYIALASERSSVLNELTDAYRYAPDAAAMVLDAMVGFYSPDWQESELVSFRDGCLIMLEGLIRLKPDVTMELKDKAMEIAVQWNQKRCFCPCEQKALGFLLLVGAYGLLDRFDIEEITDCFLVVAANRHVIDLFRRIVPENKINYMIQKLIDKNMIVTAVKFSIELQKTDEFSPVGLLEELKLKAMIVMEKKRRNAKYRDVWRGVTIEGISTLKSIIKCIDENQLELEYPKDGVIELVNKLENELKNCKHVKGLLRKKPLRVTLLHQQLLSESKKSKKSKKRKVNNAQTTAEPAAVTPLQSVKLIEEPNSQKSDLSPDHNIECHVSPHGLRPTGFKTPYTSLSDSRHGSTRADTGFNFYASELLPVSVCGSNGWISD</sequence>
<keyword evidence="6" id="KW-0175">Coiled coil</keyword>
<dbReference type="Pfam" id="PF07899">
    <property type="entry name" value="Frigida"/>
    <property type="match status" value="1"/>
</dbReference>
<accession>A0AAD8PBK2</accession>
<evidence type="ECO:0000256" key="7">
    <source>
        <dbReference type="SAM" id="MobiDB-lite"/>
    </source>
</evidence>
<reference evidence="8" key="1">
    <citation type="journal article" date="2023" name="bioRxiv">
        <title>Improved chromosome-level genome assembly for marigold (Tagetes erecta).</title>
        <authorList>
            <person name="Jiang F."/>
            <person name="Yuan L."/>
            <person name="Wang S."/>
            <person name="Wang H."/>
            <person name="Xu D."/>
            <person name="Wang A."/>
            <person name="Fan W."/>
        </authorList>
    </citation>
    <scope>NUCLEOTIDE SEQUENCE</scope>
    <source>
        <strain evidence="8">WSJ</strain>
        <tissue evidence="8">Leaf</tissue>
    </source>
</reference>
<keyword evidence="4 5" id="KW-0287">Flowering</keyword>
<keyword evidence="9" id="KW-1185">Reference proteome</keyword>
<feature type="coiled-coil region" evidence="6">
    <location>
        <begin position="4"/>
        <end position="31"/>
    </location>
</feature>
<feature type="region of interest" description="Disordered" evidence="7">
    <location>
        <begin position="365"/>
        <end position="389"/>
    </location>
</feature>
<evidence type="ECO:0000313" key="8">
    <source>
        <dbReference type="EMBL" id="KAK1440239.1"/>
    </source>
</evidence>
<evidence type="ECO:0000256" key="2">
    <source>
        <dbReference type="ARBA" id="ARBA00022473"/>
    </source>
</evidence>
<dbReference type="InterPro" id="IPR012474">
    <property type="entry name" value="Frigida"/>
</dbReference>
<proteinExistence type="inferred from homology"/>
<dbReference type="GO" id="GO:0009908">
    <property type="term" value="P:flower development"/>
    <property type="evidence" value="ECO:0007669"/>
    <property type="project" value="UniProtKB-KW"/>
</dbReference>
<keyword evidence="3 5" id="KW-0221">Differentiation</keyword>
<comment type="caution">
    <text evidence="8">The sequence shown here is derived from an EMBL/GenBank/DDBJ whole genome shotgun (WGS) entry which is preliminary data.</text>
</comment>
<dbReference type="Proteomes" id="UP001229421">
    <property type="component" value="Unassembled WGS sequence"/>
</dbReference>
<dbReference type="EMBL" id="JAUHHV010000001">
    <property type="protein sequence ID" value="KAK1440239.1"/>
    <property type="molecule type" value="Genomic_DNA"/>
</dbReference>